<dbReference type="EMBL" id="BK015652">
    <property type="protein sequence ID" value="DAE18178.1"/>
    <property type="molecule type" value="Genomic_DNA"/>
</dbReference>
<protein>
    <submittedName>
        <fullName evidence="2">Uncharacterized protein</fullName>
    </submittedName>
</protein>
<name>A0A8S5QGR2_9CAUD</name>
<keyword evidence="1" id="KW-0812">Transmembrane</keyword>
<evidence type="ECO:0000313" key="2">
    <source>
        <dbReference type="EMBL" id="DAE18178.1"/>
    </source>
</evidence>
<accession>A0A8S5QGR2</accession>
<keyword evidence="1" id="KW-1133">Transmembrane helix</keyword>
<sequence>MFCKVCKDISCELLSFIGYFCTLYVVFVNYYHLE</sequence>
<proteinExistence type="predicted"/>
<keyword evidence="1" id="KW-0472">Membrane</keyword>
<reference evidence="2" key="1">
    <citation type="journal article" date="2021" name="Proc. Natl. Acad. Sci. U.S.A.">
        <title>A Catalog of Tens of Thousands of Viruses from Human Metagenomes Reveals Hidden Associations with Chronic Diseases.</title>
        <authorList>
            <person name="Tisza M.J."/>
            <person name="Buck C.B."/>
        </authorList>
    </citation>
    <scope>NUCLEOTIDE SEQUENCE</scope>
    <source>
        <strain evidence="2">CtdNl2</strain>
    </source>
</reference>
<organism evidence="2">
    <name type="scientific">Myoviridae sp. ctdNl2</name>
    <dbReference type="NCBI Taxonomy" id="2825140"/>
    <lineage>
        <taxon>Viruses</taxon>
        <taxon>Duplodnaviria</taxon>
        <taxon>Heunggongvirae</taxon>
        <taxon>Uroviricota</taxon>
        <taxon>Caudoviricetes</taxon>
    </lineage>
</organism>
<evidence type="ECO:0000256" key="1">
    <source>
        <dbReference type="SAM" id="Phobius"/>
    </source>
</evidence>
<feature type="transmembrane region" description="Helical" evidence="1">
    <location>
        <begin position="12"/>
        <end position="31"/>
    </location>
</feature>